<dbReference type="SUPFAM" id="SSF52172">
    <property type="entry name" value="CheY-like"/>
    <property type="match status" value="1"/>
</dbReference>
<dbReference type="InterPro" id="IPR016032">
    <property type="entry name" value="Sig_transdc_resp-reg_C-effctor"/>
</dbReference>
<keyword evidence="1" id="KW-0238">DNA-binding</keyword>
<reference evidence="4 5" key="1">
    <citation type="submission" date="2018-10" db="EMBL/GenBank/DDBJ databases">
        <title>Genomic Encyclopedia of Archaeal and Bacterial Type Strains, Phase II (KMG-II): from individual species to whole genera.</title>
        <authorList>
            <person name="Goeker M."/>
        </authorList>
    </citation>
    <scope>NUCLEOTIDE SEQUENCE [LARGE SCALE GENOMIC DNA]</scope>
    <source>
        <strain evidence="4 5">DSM 45657</strain>
    </source>
</reference>
<dbReference type="GO" id="GO:0006355">
    <property type="term" value="P:regulation of DNA-templated transcription"/>
    <property type="evidence" value="ECO:0007669"/>
    <property type="project" value="InterPro"/>
</dbReference>
<name>A0A421B7R1_9PSEU</name>
<dbReference type="GO" id="GO:0000160">
    <property type="term" value="P:phosphorelay signal transduction system"/>
    <property type="evidence" value="ECO:0007669"/>
    <property type="project" value="InterPro"/>
</dbReference>
<protein>
    <submittedName>
        <fullName evidence="4">LuxR family two component transcriptional regulator</fullName>
    </submittedName>
</protein>
<organism evidence="4 5">
    <name type="scientific">Actinokineospora cianjurensis</name>
    <dbReference type="NCBI Taxonomy" id="585224"/>
    <lineage>
        <taxon>Bacteria</taxon>
        <taxon>Bacillati</taxon>
        <taxon>Actinomycetota</taxon>
        <taxon>Actinomycetes</taxon>
        <taxon>Pseudonocardiales</taxon>
        <taxon>Pseudonocardiaceae</taxon>
        <taxon>Actinokineospora</taxon>
    </lineage>
</organism>
<accession>A0A421B7R1</accession>
<dbReference type="CDD" id="cd06170">
    <property type="entry name" value="LuxR_C_like"/>
    <property type="match status" value="1"/>
</dbReference>
<dbReference type="PANTHER" id="PTHR43214">
    <property type="entry name" value="TWO-COMPONENT RESPONSE REGULATOR"/>
    <property type="match status" value="1"/>
</dbReference>
<gene>
    <name evidence="4" type="ORF">CLV68_0918</name>
</gene>
<dbReference type="InterPro" id="IPR039420">
    <property type="entry name" value="WalR-like"/>
</dbReference>
<dbReference type="PROSITE" id="PS50110">
    <property type="entry name" value="RESPONSE_REGULATORY"/>
    <property type="match status" value="1"/>
</dbReference>
<feature type="domain" description="Response regulatory" evidence="3">
    <location>
        <begin position="1"/>
        <end position="107"/>
    </location>
</feature>
<dbReference type="Pfam" id="PF00196">
    <property type="entry name" value="GerE"/>
    <property type="match status" value="1"/>
</dbReference>
<dbReference type="Proteomes" id="UP000282454">
    <property type="component" value="Unassembled WGS sequence"/>
</dbReference>
<dbReference type="RefSeq" id="WP_121389296.1">
    <property type="nucleotide sequence ID" value="NZ_RCDD01000001.1"/>
</dbReference>
<evidence type="ECO:0000313" key="4">
    <source>
        <dbReference type="EMBL" id="RLK60414.1"/>
    </source>
</evidence>
<dbReference type="AlphaFoldDB" id="A0A421B7R1"/>
<dbReference type="GO" id="GO:0003677">
    <property type="term" value="F:DNA binding"/>
    <property type="evidence" value="ECO:0007669"/>
    <property type="project" value="UniProtKB-KW"/>
</dbReference>
<dbReference type="InterPro" id="IPR000792">
    <property type="entry name" value="Tscrpt_reg_LuxR_C"/>
</dbReference>
<keyword evidence="5" id="KW-1185">Reference proteome</keyword>
<sequence>MLLRGLSSYLAEHATDIELREVYPRVRAYVDADLPAPSVILLDIHIPGENDVGANVRKIRSTGAQVVLYTAESRAGVVREAIDAGALGLVLKGDPEDRLVEAIRAADAGEHFTSSRLAHTIVTDPRAMVRLTKQEREVLTLAAKGQPYRLIARKMRISEKTVPTYLARASKRYAEAGAPDGRVPGVSV</sequence>
<dbReference type="EMBL" id="RCDD01000001">
    <property type="protein sequence ID" value="RLK60414.1"/>
    <property type="molecule type" value="Genomic_DNA"/>
</dbReference>
<dbReference type="InterPro" id="IPR001789">
    <property type="entry name" value="Sig_transdc_resp-reg_receiver"/>
</dbReference>
<dbReference type="SMART" id="SM00421">
    <property type="entry name" value="HTH_LUXR"/>
    <property type="match status" value="1"/>
</dbReference>
<keyword evidence="2" id="KW-0597">Phosphoprotein</keyword>
<dbReference type="SUPFAM" id="SSF46894">
    <property type="entry name" value="C-terminal effector domain of the bipartite response regulators"/>
    <property type="match status" value="1"/>
</dbReference>
<feature type="modified residue" description="4-aspartylphosphate" evidence="2">
    <location>
        <position position="43"/>
    </location>
</feature>
<dbReference type="PROSITE" id="PS00622">
    <property type="entry name" value="HTH_LUXR_1"/>
    <property type="match status" value="1"/>
</dbReference>
<evidence type="ECO:0000313" key="5">
    <source>
        <dbReference type="Proteomes" id="UP000282454"/>
    </source>
</evidence>
<comment type="caution">
    <text evidence="4">The sequence shown here is derived from an EMBL/GenBank/DDBJ whole genome shotgun (WGS) entry which is preliminary data.</text>
</comment>
<evidence type="ECO:0000259" key="3">
    <source>
        <dbReference type="PROSITE" id="PS50110"/>
    </source>
</evidence>
<dbReference type="Gene3D" id="3.40.50.2300">
    <property type="match status" value="1"/>
</dbReference>
<dbReference type="PRINTS" id="PR00038">
    <property type="entry name" value="HTHLUXR"/>
</dbReference>
<dbReference type="InterPro" id="IPR011006">
    <property type="entry name" value="CheY-like_superfamily"/>
</dbReference>
<proteinExistence type="predicted"/>
<dbReference type="OrthoDB" id="3771852at2"/>
<evidence type="ECO:0000256" key="2">
    <source>
        <dbReference type="PROSITE-ProRule" id="PRU00169"/>
    </source>
</evidence>
<evidence type="ECO:0000256" key="1">
    <source>
        <dbReference type="ARBA" id="ARBA00023125"/>
    </source>
</evidence>